<comment type="cofactor">
    <cofactor evidence="1">
        <name>Zn(2+)</name>
        <dbReference type="ChEBI" id="CHEBI:29105"/>
    </cofactor>
</comment>
<dbReference type="Pfam" id="PF01435">
    <property type="entry name" value="Peptidase_M48"/>
    <property type="match status" value="1"/>
</dbReference>
<dbReference type="EMBL" id="JABWDY010012727">
    <property type="protein sequence ID" value="KAF5198867.1"/>
    <property type="molecule type" value="Genomic_DNA"/>
</dbReference>
<name>A0A7J6WPI8_THATH</name>
<comment type="caution">
    <text evidence="8">The sequence shown here is derived from an EMBL/GenBank/DDBJ whole genome shotgun (WGS) entry which is preliminary data.</text>
</comment>
<organism evidence="8 9">
    <name type="scientific">Thalictrum thalictroides</name>
    <name type="common">Rue-anemone</name>
    <name type="synonym">Anemone thalictroides</name>
    <dbReference type="NCBI Taxonomy" id="46969"/>
    <lineage>
        <taxon>Eukaryota</taxon>
        <taxon>Viridiplantae</taxon>
        <taxon>Streptophyta</taxon>
        <taxon>Embryophyta</taxon>
        <taxon>Tracheophyta</taxon>
        <taxon>Spermatophyta</taxon>
        <taxon>Magnoliopsida</taxon>
        <taxon>Ranunculales</taxon>
        <taxon>Ranunculaceae</taxon>
        <taxon>Thalictroideae</taxon>
        <taxon>Thalictrum</taxon>
    </lineage>
</organism>
<evidence type="ECO:0000313" key="9">
    <source>
        <dbReference type="Proteomes" id="UP000554482"/>
    </source>
</evidence>
<keyword evidence="4" id="KW-0378">Hydrolase</keyword>
<evidence type="ECO:0000256" key="6">
    <source>
        <dbReference type="ARBA" id="ARBA00023049"/>
    </source>
</evidence>
<dbReference type="GO" id="GO:0046872">
    <property type="term" value="F:metal ion binding"/>
    <property type="evidence" value="ECO:0007669"/>
    <property type="project" value="UniProtKB-KW"/>
</dbReference>
<dbReference type="CDD" id="cd07331">
    <property type="entry name" value="M48C_Oma1_like"/>
    <property type="match status" value="1"/>
</dbReference>
<reference evidence="8 9" key="1">
    <citation type="submission" date="2020-06" db="EMBL/GenBank/DDBJ databases">
        <title>Transcriptomic and genomic resources for Thalictrum thalictroides and T. hernandezii: Facilitating candidate gene discovery in an emerging model plant lineage.</title>
        <authorList>
            <person name="Arias T."/>
            <person name="Riano-Pachon D.M."/>
            <person name="Di Stilio V.S."/>
        </authorList>
    </citation>
    <scope>NUCLEOTIDE SEQUENCE [LARGE SCALE GENOMIC DNA]</scope>
    <source>
        <strain evidence="9">cv. WT478/WT964</strain>
        <tissue evidence="8">Leaves</tissue>
    </source>
</reference>
<keyword evidence="2" id="KW-0645">Protease</keyword>
<evidence type="ECO:0000259" key="7">
    <source>
        <dbReference type="Pfam" id="PF01435"/>
    </source>
</evidence>
<dbReference type="PANTHER" id="PTHR22726:SF1">
    <property type="entry name" value="METALLOENDOPEPTIDASE OMA1, MITOCHONDRIAL"/>
    <property type="match status" value="1"/>
</dbReference>
<accession>A0A7J6WPI8</accession>
<dbReference type="OrthoDB" id="7464992at2759"/>
<sequence>MSLYRRTKLAVDLLQKLVSKTINNNTTRKQYTSALSLSNLSAGNKKTTTSFSSAASFDFSLASWIARSKPRFLQQYGSTAWKNYGHVNNGYQAYKFLKPQKDFGENLLRDASRQFKQYSSFSHLFSSSKTPISTSSRYSVRSLFTAPQRNINCLNRFGSGFRGYHVGRNQVRKPRVPRQWFLNKKLKKKIALAVSSGVSICVYYLNRETVPYSKRTRLVILPRKWEKFLGDRAFEHKKKTWEVLPVEHPLSAWVASISKEIIKVANKHVHGVEWNWEVLVVDDPQVNAVCYPGGKIVVYTGLINQFRRKGEVATIIGHEIGHAIARHTAEALTKYIVSAIFQKLVFSKVTDSLIRIFDASDILIHLPFSRKMEKEADYLGLLMMASAGYDPRIAPKVYEKLALLEGDSNSESSSFFDILSAFLSTHPPSMERAKLLTQAQVMEEALTLYEQNSLVSGVYRDRRIADMPQQAFGSIPTLPKGRNSSL</sequence>
<dbReference type="GO" id="GO:0016020">
    <property type="term" value="C:membrane"/>
    <property type="evidence" value="ECO:0007669"/>
    <property type="project" value="TreeGrafter"/>
</dbReference>
<evidence type="ECO:0000256" key="5">
    <source>
        <dbReference type="ARBA" id="ARBA00022833"/>
    </source>
</evidence>
<feature type="domain" description="Peptidase M48" evidence="7">
    <location>
        <begin position="252"/>
        <end position="438"/>
    </location>
</feature>
<keyword evidence="5" id="KW-0862">Zinc</keyword>
<proteinExistence type="predicted"/>
<dbReference type="AlphaFoldDB" id="A0A7J6WPI8"/>
<keyword evidence="6" id="KW-0482">Metalloprotease</keyword>
<evidence type="ECO:0000256" key="1">
    <source>
        <dbReference type="ARBA" id="ARBA00001947"/>
    </source>
</evidence>
<gene>
    <name evidence="8" type="ORF">FRX31_011546</name>
</gene>
<evidence type="ECO:0000313" key="8">
    <source>
        <dbReference type="EMBL" id="KAF5198867.1"/>
    </source>
</evidence>
<dbReference type="GO" id="GO:0051603">
    <property type="term" value="P:proteolysis involved in protein catabolic process"/>
    <property type="evidence" value="ECO:0007669"/>
    <property type="project" value="TreeGrafter"/>
</dbReference>
<dbReference type="GO" id="GO:0004222">
    <property type="term" value="F:metalloendopeptidase activity"/>
    <property type="evidence" value="ECO:0007669"/>
    <property type="project" value="InterPro"/>
</dbReference>
<protein>
    <submittedName>
        <fullName evidence="8">Mitochondrial metalloendopeptidase oma1</fullName>
    </submittedName>
</protein>
<dbReference type="InterPro" id="IPR051156">
    <property type="entry name" value="Mito/Outer_Membr_Metalloprot"/>
</dbReference>
<keyword evidence="9" id="KW-1185">Reference proteome</keyword>
<dbReference type="PANTHER" id="PTHR22726">
    <property type="entry name" value="METALLOENDOPEPTIDASE OMA1"/>
    <property type="match status" value="1"/>
</dbReference>
<evidence type="ECO:0000256" key="2">
    <source>
        <dbReference type="ARBA" id="ARBA00022670"/>
    </source>
</evidence>
<dbReference type="InterPro" id="IPR001915">
    <property type="entry name" value="Peptidase_M48"/>
</dbReference>
<keyword evidence="3" id="KW-0479">Metal-binding</keyword>
<evidence type="ECO:0000256" key="4">
    <source>
        <dbReference type="ARBA" id="ARBA00022801"/>
    </source>
</evidence>
<dbReference type="Gene3D" id="3.30.2010.10">
    <property type="entry name" value="Metalloproteases ('zincins'), catalytic domain"/>
    <property type="match status" value="1"/>
</dbReference>
<dbReference type="Proteomes" id="UP000554482">
    <property type="component" value="Unassembled WGS sequence"/>
</dbReference>
<evidence type="ECO:0000256" key="3">
    <source>
        <dbReference type="ARBA" id="ARBA00022723"/>
    </source>
</evidence>